<dbReference type="InterPro" id="IPR043504">
    <property type="entry name" value="Peptidase_S1_PA_chymotrypsin"/>
</dbReference>
<reference evidence="6" key="1">
    <citation type="submission" date="2018-01" db="EMBL/GenBank/DDBJ databases">
        <authorList>
            <person name="Alioto T."/>
            <person name="Alioto T."/>
        </authorList>
    </citation>
    <scope>NUCLEOTIDE SEQUENCE [LARGE SCALE GENOMIC DNA]</scope>
</reference>
<name>A0A3B0JPX7_DROGU</name>
<dbReference type="OrthoDB" id="7468414at2759"/>
<protein>
    <submittedName>
        <fullName evidence="5">Blast:Serine proteinase stubble</fullName>
    </submittedName>
</protein>
<dbReference type="GO" id="GO:0006508">
    <property type="term" value="P:proteolysis"/>
    <property type="evidence" value="ECO:0007669"/>
    <property type="project" value="InterPro"/>
</dbReference>
<dbReference type="InterPro" id="IPR009003">
    <property type="entry name" value="Peptidase_S1_PA"/>
</dbReference>
<evidence type="ECO:0000256" key="2">
    <source>
        <dbReference type="ARBA" id="ARBA00024195"/>
    </source>
</evidence>
<dbReference type="Gene3D" id="2.40.10.10">
    <property type="entry name" value="Trypsin-like serine proteases"/>
    <property type="match status" value="1"/>
</dbReference>
<dbReference type="GO" id="GO:0004252">
    <property type="term" value="F:serine-type endopeptidase activity"/>
    <property type="evidence" value="ECO:0007669"/>
    <property type="project" value="InterPro"/>
</dbReference>
<organism evidence="5 6">
    <name type="scientific">Drosophila guanche</name>
    <name type="common">Fruit fly</name>
    <dbReference type="NCBI Taxonomy" id="7266"/>
    <lineage>
        <taxon>Eukaryota</taxon>
        <taxon>Metazoa</taxon>
        <taxon>Ecdysozoa</taxon>
        <taxon>Arthropoda</taxon>
        <taxon>Hexapoda</taxon>
        <taxon>Insecta</taxon>
        <taxon>Pterygota</taxon>
        <taxon>Neoptera</taxon>
        <taxon>Endopterygota</taxon>
        <taxon>Diptera</taxon>
        <taxon>Brachycera</taxon>
        <taxon>Muscomorpha</taxon>
        <taxon>Ephydroidea</taxon>
        <taxon>Drosophilidae</taxon>
        <taxon>Drosophila</taxon>
        <taxon>Sophophora</taxon>
    </lineage>
</organism>
<dbReference type="Proteomes" id="UP000268350">
    <property type="component" value="Unassembled WGS sequence"/>
</dbReference>
<comment type="similarity">
    <text evidence="2">Belongs to the peptidase S1 family. CLIP subfamily.</text>
</comment>
<dbReference type="OMA" id="TSFGEYP"/>
<dbReference type="InterPro" id="IPR001254">
    <property type="entry name" value="Trypsin_dom"/>
</dbReference>
<dbReference type="SMART" id="SM00020">
    <property type="entry name" value="Tryp_SPc"/>
    <property type="match status" value="1"/>
</dbReference>
<keyword evidence="6" id="KW-1185">Reference proteome</keyword>
<dbReference type="PANTHER" id="PTHR24256">
    <property type="entry name" value="TRYPTASE-RELATED"/>
    <property type="match status" value="1"/>
</dbReference>
<accession>A0A3B0JPX7</accession>
<evidence type="ECO:0000313" key="6">
    <source>
        <dbReference type="Proteomes" id="UP000268350"/>
    </source>
</evidence>
<feature type="chain" id="PRO_5017218755" evidence="3">
    <location>
        <begin position="26"/>
        <end position="367"/>
    </location>
</feature>
<evidence type="ECO:0000259" key="4">
    <source>
        <dbReference type="PROSITE" id="PS50240"/>
    </source>
</evidence>
<dbReference type="AlphaFoldDB" id="A0A3B0JPX7"/>
<keyword evidence="1" id="KW-1015">Disulfide bond</keyword>
<evidence type="ECO:0000256" key="1">
    <source>
        <dbReference type="ARBA" id="ARBA00023157"/>
    </source>
</evidence>
<gene>
    <name evidence="5" type="ORF">DGUA_6G014319</name>
</gene>
<dbReference type="EMBL" id="OUUW01000006">
    <property type="protein sequence ID" value="SPP82442.1"/>
    <property type="molecule type" value="Genomic_DNA"/>
</dbReference>
<keyword evidence="3" id="KW-0732">Signal</keyword>
<sequence length="367" mass="40872">MKSPTGKWGPVLMIFALILLCSASAEEEDYDDSLDIVFGAKDSTPSTTPAPETTTTTTKQPVTQVKRCGMFKENICVKRTECAETASNVRKIIINLRESASTCHYLEACCRPEDRQKDIINREPTADNSQCGVSNVDGIYMTVRGGSLQTSFGEYPWVVALFNDKHNFVCTGTLIAYDVVLTTGTCVDGEGQLTVKAGDWDLMTEKEFVSHVSVRVKTPILHEKFNWDSAQNNIALLMLESSFPTLRHITPVCLHDEDTEIFFEKCFITGWKSRSIGQWRDIVVKVDMAIDSGSCSVNSISTEICAIENSTEPIYARGAPLVCPTDTSIHHLIGAWSTRTNGQTHFTDVRQYGRWIRNKVKPFGIFI</sequence>
<dbReference type="PROSITE" id="PS50240">
    <property type="entry name" value="TRYPSIN_DOM"/>
    <property type="match status" value="1"/>
</dbReference>
<evidence type="ECO:0000256" key="3">
    <source>
        <dbReference type="SAM" id="SignalP"/>
    </source>
</evidence>
<dbReference type="STRING" id="7266.A0A3B0JPX7"/>
<evidence type="ECO:0000313" key="5">
    <source>
        <dbReference type="EMBL" id="SPP82442.1"/>
    </source>
</evidence>
<dbReference type="InterPro" id="IPR051487">
    <property type="entry name" value="Ser/Thr_Proteases_Immune/Dev"/>
</dbReference>
<feature type="domain" description="Peptidase S1" evidence="4">
    <location>
        <begin position="143"/>
        <end position="361"/>
    </location>
</feature>
<proteinExistence type="inferred from homology"/>
<feature type="signal peptide" evidence="3">
    <location>
        <begin position="1"/>
        <end position="25"/>
    </location>
</feature>
<dbReference type="SUPFAM" id="SSF50494">
    <property type="entry name" value="Trypsin-like serine proteases"/>
    <property type="match status" value="1"/>
</dbReference>
<dbReference type="Pfam" id="PF00089">
    <property type="entry name" value="Trypsin"/>
    <property type="match status" value="1"/>
</dbReference>